<keyword evidence="1" id="KW-0479">Metal-binding</keyword>
<keyword evidence="1" id="KW-0863">Zinc-finger</keyword>
<dbReference type="AlphaFoldDB" id="A0A6B3TPS5"/>
<accession>A0A6B3TPS5</accession>
<dbReference type="Proteomes" id="UP000481621">
    <property type="component" value="Unassembled WGS sequence"/>
</dbReference>
<dbReference type="EMBL" id="JAAIUV010000011">
    <property type="protein sequence ID" value="NEX78984.1"/>
    <property type="molecule type" value="Genomic_DNA"/>
</dbReference>
<dbReference type="RefSeq" id="WP_163251580.1">
    <property type="nucleotide sequence ID" value="NZ_JAAIUV010000011.1"/>
</dbReference>
<keyword evidence="1" id="KW-0862">Zinc</keyword>
<reference evidence="1" key="1">
    <citation type="submission" date="2020-02" db="EMBL/GenBank/DDBJ databases">
        <title>Bacillus sedimentmangrovi sp. nov., isolated from sediment of the mangrove ecosystem.</title>
        <authorList>
            <person name="Liu G."/>
        </authorList>
    </citation>
    <scope>NUCLEOTIDE SEQUENCE [LARGE SCALE GENOMIC DNA]</scope>
    <source>
        <strain evidence="1">SgZ-7</strain>
    </source>
</reference>
<dbReference type="GO" id="GO:0008270">
    <property type="term" value="F:zinc ion binding"/>
    <property type="evidence" value="ECO:0007669"/>
    <property type="project" value="UniProtKB-KW"/>
</dbReference>
<evidence type="ECO:0000313" key="1">
    <source>
        <dbReference type="EMBL" id="NEX78984.1"/>
    </source>
</evidence>
<name>A0A6B3TPS5_9BACI</name>
<protein>
    <submittedName>
        <fullName evidence="1">Zinc-finger domain-containing protein</fullName>
    </submittedName>
</protein>
<keyword evidence="2" id="KW-1185">Reference proteome</keyword>
<sequence>MEREVRKELLSQVENIMNEFCVGCFVHKQLRKECGKRTAHRFCISQCTVGEKIKEFGKKLNEYGI</sequence>
<comment type="caution">
    <text evidence="1">The sequence shown here is derived from an EMBL/GenBank/DDBJ whole genome shotgun (WGS) entry which is preliminary data.</text>
</comment>
<dbReference type="InterPro" id="IPR019718">
    <property type="entry name" value="DUF2602"/>
</dbReference>
<proteinExistence type="predicted"/>
<dbReference type="Pfam" id="PF10782">
    <property type="entry name" value="zf-C2HCIx2C"/>
    <property type="match status" value="1"/>
</dbReference>
<gene>
    <name evidence="1" type="ORF">G4Z05_08795</name>
</gene>
<organism evidence="1 2">
    <name type="scientific">Neobacillus thermocopriae</name>
    <dbReference type="NCBI Taxonomy" id="1215031"/>
    <lineage>
        <taxon>Bacteria</taxon>
        <taxon>Bacillati</taxon>
        <taxon>Bacillota</taxon>
        <taxon>Bacilli</taxon>
        <taxon>Bacillales</taxon>
        <taxon>Bacillaceae</taxon>
        <taxon>Neobacillus</taxon>
    </lineage>
</organism>
<evidence type="ECO:0000313" key="2">
    <source>
        <dbReference type="Proteomes" id="UP000481621"/>
    </source>
</evidence>